<feature type="transmembrane region" description="Helical" evidence="1">
    <location>
        <begin position="20"/>
        <end position="39"/>
    </location>
</feature>
<keyword evidence="1" id="KW-0472">Membrane</keyword>
<dbReference type="GO" id="GO:0016020">
    <property type="term" value="C:membrane"/>
    <property type="evidence" value="ECO:0007669"/>
    <property type="project" value="InterPro"/>
</dbReference>
<protein>
    <recommendedName>
        <fullName evidence="3">Serine dehydrogenase proteinase</fullName>
    </recommendedName>
</protein>
<reference evidence="2" key="1">
    <citation type="submission" date="2018-10" db="EMBL/GenBank/DDBJ databases">
        <title>Hidden diversity of soil giant viruses.</title>
        <authorList>
            <person name="Schulz F."/>
            <person name="Alteio L."/>
            <person name="Goudeau D."/>
            <person name="Ryan E.M."/>
            <person name="Malmstrom R.R."/>
            <person name="Blanchard J."/>
            <person name="Woyke T."/>
        </authorList>
    </citation>
    <scope>NUCLEOTIDE SEQUENCE</scope>
    <source>
        <strain evidence="2">HYV1</strain>
    </source>
</reference>
<dbReference type="Pfam" id="PF01972">
    <property type="entry name" value="SDH_protease"/>
    <property type="match status" value="1"/>
</dbReference>
<name>A0A3G5A5I2_9VIRU</name>
<dbReference type="Gene3D" id="3.90.226.10">
    <property type="entry name" value="2-enoyl-CoA Hydratase, Chain A, domain 1"/>
    <property type="match status" value="1"/>
</dbReference>
<keyword evidence="1" id="KW-0812">Transmembrane</keyword>
<dbReference type="InterPro" id="IPR029045">
    <property type="entry name" value="ClpP/crotonase-like_dom_sf"/>
</dbReference>
<accession>A0A3G5A5I2</accession>
<dbReference type="PANTHER" id="PTHR35984:SF1">
    <property type="entry name" value="PERIPLASMIC SERINE PROTEASE"/>
    <property type="match status" value="1"/>
</dbReference>
<gene>
    <name evidence="2" type="ORF">Hyperionvirus1_17</name>
</gene>
<dbReference type="SUPFAM" id="SSF52096">
    <property type="entry name" value="ClpP/crotonase"/>
    <property type="match status" value="1"/>
</dbReference>
<proteinExistence type="predicted"/>
<dbReference type="EMBL" id="MK072383">
    <property type="protein sequence ID" value="AYV82438.1"/>
    <property type="molecule type" value="Genomic_DNA"/>
</dbReference>
<keyword evidence="1" id="KW-1133">Transmembrane helix</keyword>
<evidence type="ECO:0000313" key="2">
    <source>
        <dbReference type="EMBL" id="AYV82438.1"/>
    </source>
</evidence>
<sequence>MVHMKTFLFVTILRLGLYKFGNFTIMQHFFLLVSSVTMFRQFMKQRKPHNLSSANRPLVNFINSTDPFDFNDDMEAVDEEGVKVDKISPRTYIDSKADQKQNVLIIDGAIGPALFKRFEAEYKSIGKTDKPLTLIIRSRGGAAFETLKFINILQKHKGKLTCYIHEYAMSAGTIIALMCDQIYLANGCISPIDCQPFGLPVFKLLMNRYYKKFFSNSFHYKYLETSYKGNILIANHIAAVHSLNRDQYTKFLDLFINVNVMHQTPYYFKDIRDLGLKINNDRFPEEIGVIIRREFRKSKIFKMKVALSCWRLVEIMIKGVPEIFKSVMYLYVHAGILNWIISAGYQVYDQIN</sequence>
<dbReference type="InterPro" id="IPR002825">
    <property type="entry name" value="Pept_S49_ser-pept_pro"/>
</dbReference>
<feature type="transmembrane region" description="Helical" evidence="1">
    <location>
        <begin position="328"/>
        <end position="348"/>
    </location>
</feature>
<dbReference type="PANTHER" id="PTHR35984">
    <property type="entry name" value="PERIPLASMIC SERINE PROTEASE"/>
    <property type="match status" value="1"/>
</dbReference>
<organism evidence="2">
    <name type="scientific">Hyperionvirus sp</name>
    <dbReference type="NCBI Taxonomy" id="2487770"/>
    <lineage>
        <taxon>Viruses</taxon>
        <taxon>Varidnaviria</taxon>
        <taxon>Bamfordvirae</taxon>
        <taxon>Nucleocytoviricota</taxon>
        <taxon>Megaviricetes</taxon>
        <taxon>Imitervirales</taxon>
        <taxon>Mimiviridae</taxon>
        <taxon>Klosneuvirinae</taxon>
    </lineage>
</organism>
<evidence type="ECO:0008006" key="3">
    <source>
        <dbReference type="Google" id="ProtNLM"/>
    </source>
</evidence>
<evidence type="ECO:0000256" key="1">
    <source>
        <dbReference type="SAM" id="Phobius"/>
    </source>
</evidence>